<reference evidence="2 3" key="1">
    <citation type="submission" date="2014-06" db="EMBL/GenBank/DDBJ databases">
        <authorList>
            <person name="Swart Estienne"/>
        </authorList>
    </citation>
    <scope>NUCLEOTIDE SEQUENCE [LARGE SCALE GENOMIC DNA]</scope>
    <source>
        <strain evidence="2 3">130c</strain>
    </source>
</reference>
<feature type="compositionally biased region" description="Basic residues" evidence="1">
    <location>
        <begin position="1"/>
        <end position="10"/>
    </location>
</feature>
<dbReference type="InParanoid" id="A0A078AXC8"/>
<accession>A0A078AXC8</accession>
<dbReference type="Proteomes" id="UP000039865">
    <property type="component" value="Unassembled WGS sequence"/>
</dbReference>
<evidence type="ECO:0000256" key="1">
    <source>
        <dbReference type="SAM" id="MobiDB-lite"/>
    </source>
</evidence>
<dbReference type="EMBL" id="CCKQ01014924">
    <property type="protein sequence ID" value="CDW86731.1"/>
    <property type="molecule type" value="Genomic_DNA"/>
</dbReference>
<feature type="compositionally biased region" description="Basic and acidic residues" evidence="1">
    <location>
        <begin position="11"/>
        <end position="20"/>
    </location>
</feature>
<dbReference type="AlphaFoldDB" id="A0A078AXC8"/>
<keyword evidence="3" id="KW-1185">Reference proteome</keyword>
<evidence type="ECO:0000313" key="3">
    <source>
        <dbReference type="Proteomes" id="UP000039865"/>
    </source>
</evidence>
<feature type="region of interest" description="Disordered" evidence="1">
    <location>
        <begin position="1"/>
        <end position="20"/>
    </location>
</feature>
<sequence length="449" mass="50690">MVRSQKNNKAKHNEHIEISHDNKPFQNLRAPQECKQNFLARQGEDIAHANLFVSTATASTLDSHHHQLHGDDCEFILPNLDYQGASYNSPRETAPAWIGSQSSLYSSSREHSFEMDAQVQRNLLKAPKLWERVNQTASKTEPELYTSVFPQFAQYEDTESKQAGGMFSLSDGLRADGRLGEIDEGAMPPARLNGGEGFNSRNFKSLTNSNKYSQNQNITYEKDCQLSQKSENNASQGALMNGQMQQQCNEKTGNELNQEVSQQLVEDCFGDEDSDDDDDLIQFSCTPLTLSEAINFESLLQNGSGQPNLYNVPVFGFQSNFNQDQQVHDIPPLCSLQQYLGQALGNIRRERKFSESENSSDNETSFYQEKKNIGFFFRQEQIENHMDETINGSRCGQPLKSQQLLNQNLNCLNINTVEGQQQYCSQEFAMDMDVDMIPDADDLMSALMT</sequence>
<organism evidence="2 3">
    <name type="scientific">Stylonychia lemnae</name>
    <name type="common">Ciliate</name>
    <dbReference type="NCBI Taxonomy" id="5949"/>
    <lineage>
        <taxon>Eukaryota</taxon>
        <taxon>Sar</taxon>
        <taxon>Alveolata</taxon>
        <taxon>Ciliophora</taxon>
        <taxon>Intramacronucleata</taxon>
        <taxon>Spirotrichea</taxon>
        <taxon>Stichotrichia</taxon>
        <taxon>Sporadotrichida</taxon>
        <taxon>Oxytrichidae</taxon>
        <taxon>Stylonychinae</taxon>
        <taxon>Stylonychia</taxon>
    </lineage>
</organism>
<gene>
    <name evidence="2" type="primary">Contig15900.g16949</name>
    <name evidence="2" type="ORF">STYLEM_15829</name>
</gene>
<name>A0A078AXC8_STYLE</name>
<evidence type="ECO:0000313" key="2">
    <source>
        <dbReference type="EMBL" id="CDW86731.1"/>
    </source>
</evidence>
<protein>
    <submittedName>
        <fullName evidence="2">Uncharacterized protein</fullName>
    </submittedName>
</protein>
<proteinExistence type="predicted"/>